<keyword evidence="3" id="KW-1185">Reference proteome</keyword>
<dbReference type="OrthoDB" id="4376040at2"/>
<organism evidence="2 3">
    <name type="scientific">Gordonia soli NBRC 108243</name>
    <dbReference type="NCBI Taxonomy" id="1223545"/>
    <lineage>
        <taxon>Bacteria</taxon>
        <taxon>Bacillati</taxon>
        <taxon>Actinomycetota</taxon>
        <taxon>Actinomycetes</taxon>
        <taxon>Mycobacteriales</taxon>
        <taxon>Gordoniaceae</taxon>
        <taxon>Gordonia</taxon>
    </lineage>
</organism>
<accession>M0QH52</accession>
<evidence type="ECO:0000256" key="1">
    <source>
        <dbReference type="SAM" id="MobiDB-lite"/>
    </source>
</evidence>
<proteinExistence type="predicted"/>
<name>M0QH52_9ACTN</name>
<reference evidence="2 3" key="1">
    <citation type="submission" date="2013-01" db="EMBL/GenBank/DDBJ databases">
        <title>Whole genome shotgun sequence of Gordonia soli NBRC 108243.</title>
        <authorList>
            <person name="Isaki-Nakamura S."/>
            <person name="Hosoyama A."/>
            <person name="Tsuchikane K."/>
            <person name="Ando Y."/>
            <person name="Baba S."/>
            <person name="Ohji S."/>
            <person name="Hamada M."/>
            <person name="Tamura T."/>
            <person name="Yamazoe A."/>
            <person name="Yamazaki S."/>
            <person name="Fujita N."/>
        </authorList>
    </citation>
    <scope>NUCLEOTIDE SEQUENCE [LARGE SCALE GENOMIC DNA]</scope>
    <source>
        <strain evidence="2 3">NBRC 108243</strain>
    </source>
</reference>
<sequence>MVTRAAVVADLEEVLRTPIDFVADPDDESWYRGELFGEAVFIRMGDFPDEEAYSLYLGHGRWMDFTAIPRRWTITTPPGGWPPTARPRLAKGEFHE</sequence>
<comment type="caution">
    <text evidence="2">The sequence shown here is derived from an EMBL/GenBank/DDBJ whole genome shotgun (WGS) entry which is preliminary data.</text>
</comment>
<protein>
    <submittedName>
        <fullName evidence="2">Uncharacterized protein</fullName>
    </submittedName>
</protein>
<gene>
    <name evidence="2" type="ORF">GS4_04_00140</name>
</gene>
<evidence type="ECO:0000313" key="3">
    <source>
        <dbReference type="Proteomes" id="UP000011666"/>
    </source>
</evidence>
<feature type="region of interest" description="Disordered" evidence="1">
    <location>
        <begin position="76"/>
        <end position="96"/>
    </location>
</feature>
<dbReference type="eggNOG" id="ENOG5031VXA">
    <property type="taxonomic scope" value="Bacteria"/>
</dbReference>
<dbReference type="EMBL" id="BANX01000004">
    <property type="protein sequence ID" value="GAC66757.1"/>
    <property type="molecule type" value="Genomic_DNA"/>
</dbReference>
<dbReference type="AlphaFoldDB" id="M0QH52"/>
<dbReference type="Proteomes" id="UP000011666">
    <property type="component" value="Unassembled WGS sequence"/>
</dbReference>
<dbReference type="RefSeq" id="WP_007617272.1">
    <property type="nucleotide sequence ID" value="NZ_BANX01000004.1"/>
</dbReference>
<evidence type="ECO:0000313" key="2">
    <source>
        <dbReference type="EMBL" id="GAC66757.1"/>
    </source>
</evidence>